<dbReference type="InterPro" id="IPR036514">
    <property type="entry name" value="SGNH_hydro_sf"/>
</dbReference>
<dbReference type="SUPFAM" id="SSF52266">
    <property type="entry name" value="SGNH hydrolase"/>
    <property type="match status" value="1"/>
</dbReference>
<dbReference type="CDD" id="cd00229">
    <property type="entry name" value="SGNH_hydrolase"/>
    <property type="match status" value="1"/>
</dbReference>
<comment type="catalytic activity">
    <reaction evidence="3">
        <text>1-O-hexadecyl-2-acetyl-sn-glycero-3-phosphate + H2O = 1-O-hexadecyl-sn-glycero-3-phosphate + acetate + H(+)</text>
        <dbReference type="Rhea" id="RHEA:41704"/>
        <dbReference type="ChEBI" id="CHEBI:15377"/>
        <dbReference type="ChEBI" id="CHEBI:15378"/>
        <dbReference type="ChEBI" id="CHEBI:30089"/>
        <dbReference type="ChEBI" id="CHEBI:77580"/>
        <dbReference type="ChEBI" id="CHEBI:78385"/>
    </reaction>
    <physiologicalReaction direction="left-to-right" evidence="3">
        <dbReference type="Rhea" id="RHEA:41705"/>
    </physiologicalReaction>
</comment>
<dbReference type="InterPro" id="IPR013830">
    <property type="entry name" value="SGNH_hydro"/>
</dbReference>
<dbReference type="Proteomes" id="UP001488805">
    <property type="component" value="Unassembled WGS sequence"/>
</dbReference>
<gene>
    <name evidence="6" type="ORF">VZT92_000565</name>
</gene>
<sequence length="410" mass="46123">MNFQVVRESQLSSKSLDYFVQGPAQRITSGQVLQHPLATIALAKRKRAFADVSLSLKRTPDSTSPERKMTRDTTSLKRPYGEICQDIKLIPEISCPVMKKRKIMEGRPLLKKTFGEICQDIKLIPEISCPVMKKRKIMEGTPLLKKTFGEICQDIKLIPEISCPVMKKRKIMEGTPPVESSSGHCSQGRKIFPRISFPDLSSESSPKKKVDMKSKARPKIWIIGSSYVRRGEEGAYQNFGENFGLNAKVEWFGKGGRRWSGVLPSFYAELKTQSPPDILVIHAGGNDLGLSPAKELASRITKDLIQLHAKFPQMKIAYSCINERQAWRYGQPGKVNFDRKIVNNSIRKAVSNCDIEVIEHSHLRYNNWKIFAADGVHFTKEGNGIFVSSIHSVLKKILQKHQTPSCALGV</sequence>
<accession>A0AAW1G7I5</accession>
<evidence type="ECO:0000259" key="5">
    <source>
        <dbReference type="Pfam" id="PF13472"/>
    </source>
</evidence>
<dbReference type="GO" id="GO:0003847">
    <property type="term" value="F:1-alkyl-2-acetylglycerophosphocholine esterase activity"/>
    <property type="evidence" value="ECO:0007669"/>
    <property type="project" value="UniProtKB-EC"/>
</dbReference>
<dbReference type="InterPro" id="IPR051532">
    <property type="entry name" value="Ester_Hydrolysis_Enzymes"/>
</dbReference>
<dbReference type="Pfam" id="PF13472">
    <property type="entry name" value="Lipase_GDSL_2"/>
    <property type="match status" value="1"/>
</dbReference>
<keyword evidence="7" id="KW-1185">Reference proteome</keyword>
<name>A0AAW1G7I5_ZOAVI</name>
<dbReference type="PANTHER" id="PTHR30383">
    <property type="entry name" value="THIOESTERASE 1/PROTEASE 1/LYSOPHOSPHOLIPASE L1"/>
    <property type="match status" value="1"/>
</dbReference>
<dbReference type="AlphaFoldDB" id="A0AAW1G7I5"/>
<evidence type="ECO:0000313" key="6">
    <source>
        <dbReference type="EMBL" id="KAK9542727.1"/>
    </source>
</evidence>
<organism evidence="6 7">
    <name type="scientific">Zoarces viviparus</name>
    <name type="common">Viviparous eelpout</name>
    <name type="synonym">Blennius viviparus</name>
    <dbReference type="NCBI Taxonomy" id="48416"/>
    <lineage>
        <taxon>Eukaryota</taxon>
        <taxon>Metazoa</taxon>
        <taxon>Chordata</taxon>
        <taxon>Craniata</taxon>
        <taxon>Vertebrata</taxon>
        <taxon>Euteleostomi</taxon>
        <taxon>Actinopterygii</taxon>
        <taxon>Neopterygii</taxon>
        <taxon>Teleostei</taxon>
        <taxon>Neoteleostei</taxon>
        <taxon>Acanthomorphata</taxon>
        <taxon>Eupercaria</taxon>
        <taxon>Perciformes</taxon>
        <taxon>Cottioidei</taxon>
        <taxon>Zoarcales</taxon>
        <taxon>Zoarcidae</taxon>
        <taxon>Zoarcinae</taxon>
        <taxon>Zoarces</taxon>
    </lineage>
</organism>
<comment type="catalytic activity">
    <reaction evidence="4">
        <text>a 1-O-alkyl-2-acetyl-sn-glycero-3-phosphocholine + H2O = a 1-O-alkyl-sn-glycero-3-phosphocholine + acetate + H(+)</text>
        <dbReference type="Rhea" id="RHEA:17777"/>
        <dbReference type="ChEBI" id="CHEBI:15377"/>
        <dbReference type="ChEBI" id="CHEBI:15378"/>
        <dbReference type="ChEBI" id="CHEBI:30089"/>
        <dbReference type="ChEBI" id="CHEBI:30909"/>
        <dbReference type="ChEBI" id="CHEBI:36707"/>
        <dbReference type="EC" id="3.1.1.47"/>
    </reaction>
    <physiologicalReaction direction="left-to-right" evidence="4">
        <dbReference type="Rhea" id="RHEA:17778"/>
    </physiologicalReaction>
</comment>
<dbReference type="Gene3D" id="3.40.50.1110">
    <property type="entry name" value="SGNH hydrolase"/>
    <property type="match status" value="1"/>
</dbReference>
<comment type="catalytic activity">
    <reaction evidence="2">
        <text>1-O-hexadecyl-2-acetyl-sn-glycero-3-phosphocholine + H2O = 1-O-hexadecyl-sn-glycero-3-phosphocholine + acetate + H(+)</text>
        <dbReference type="Rhea" id="RHEA:40479"/>
        <dbReference type="ChEBI" id="CHEBI:15377"/>
        <dbReference type="ChEBI" id="CHEBI:15378"/>
        <dbReference type="ChEBI" id="CHEBI:30089"/>
        <dbReference type="ChEBI" id="CHEBI:44811"/>
        <dbReference type="ChEBI" id="CHEBI:64496"/>
    </reaction>
    <physiologicalReaction direction="left-to-right" evidence="2">
        <dbReference type="Rhea" id="RHEA:40480"/>
    </physiologicalReaction>
</comment>
<proteinExistence type="predicted"/>
<evidence type="ECO:0000256" key="4">
    <source>
        <dbReference type="ARBA" id="ARBA00048078"/>
    </source>
</evidence>
<protein>
    <recommendedName>
        <fullName evidence="1">1-alkyl-2-acetylglycerophosphocholine esterase</fullName>
        <ecNumber evidence="1">3.1.1.47</ecNumber>
    </recommendedName>
</protein>
<evidence type="ECO:0000313" key="7">
    <source>
        <dbReference type="Proteomes" id="UP001488805"/>
    </source>
</evidence>
<comment type="caution">
    <text evidence="6">The sequence shown here is derived from an EMBL/GenBank/DDBJ whole genome shotgun (WGS) entry which is preliminary data.</text>
</comment>
<evidence type="ECO:0000256" key="2">
    <source>
        <dbReference type="ARBA" id="ARBA00023721"/>
    </source>
</evidence>
<feature type="domain" description="SGNH hydrolase-type esterase" evidence="5">
    <location>
        <begin position="223"/>
        <end position="383"/>
    </location>
</feature>
<evidence type="ECO:0000256" key="1">
    <source>
        <dbReference type="ARBA" id="ARBA00013201"/>
    </source>
</evidence>
<dbReference type="EMBL" id="JBCEZU010000001">
    <property type="protein sequence ID" value="KAK9542727.1"/>
    <property type="molecule type" value="Genomic_DNA"/>
</dbReference>
<evidence type="ECO:0000256" key="3">
    <source>
        <dbReference type="ARBA" id="ARBA00035804"/>
    </source>
</evidence>
<reference evidence="6 7" key="1">
    <citation type="journal article" date="2024" name="Genome Biol. Evol.">
        <title>Chromosome-level genome assembly of the viviparous eelpout Zoarces viviparus.</title>
        <authorList>
            <person name="Fuhrmann N."/>
            <person name="Brasseur M.V."/>
            <person name="Bakowski C.E."/>
            <person name="Podsiadlowski L."/>
            <person name="Prost S."/>
            <person name="Krehenwinkel H."/>
            <person name="Mayer C."/>
        </authorList>
    </citation>
    <scope>NUCLEOTIDE SEQUENCE [LARGE SCALE GENOMIC DNA]</scope>
    <source>
        <strain evidence="6">NO-MEL_2022_Ind0_liver</strain>
    </source>
</reference>
<dbReference type="EC" id="3.1.1.47" evidence="1"/>